<proteinExistence type="predicted"/>
<dbReference type="Gene3D" id="2.60.40.1180">
    <property type="entry name" value="Golgi alpha-mannosidase II"/>
    <property type="match status" value="1"/>
</dbReference>
<dbReference type="InterPro" id="IPR006047">
    <property type="entry name" value="GH13_cat_dom"/>
</dbReference>
<dbReference type="PANTHER" id="PTHR10357:SF210">
    <property type="entry name" value="MALTODEXTRIN GLUCOSIDASE"/>
    <property type="match status" value="1"/>
</dbReference>
<evidence type="ECO:0000313" key="7">
    <source>
        <dbReference type="Proteomes" id="UP001231587"/>
    </source>
</evidence>
<evidence type="ECO:0000313" key="4">
    <source>
        <dbReference type="EMBL" id="MBP1839256.1"/>
    </source>
</evidence>
<dbReference type="InterPro" id="IPR014756">
    <property type="entry name" value="Ig_E-set"/>
</dbReference>
<dbReference type="Gene3D" id="2.60.40.10">
    <property type="entry name" value="Immunoglobulins"/>
    <property type="match status" value="1"/>
</dbReference>
<name>A0A9X0YLR3_9FLAO</name>
<dbReference type="Pfam" id="PF00128">
    <property type="entry name" value="Alpha-amylase"/>
    <property type="match status" value="1"/>
</dbReference>
<dbReference type="SUPFAM" id="SSF51445">
    <property type="entry name" value="(Trans)glycosidases"/>
    <property type="match status" value="1"/>
</dbReference>
<dbReference type="EMBL" id="JAGGJQ010000002">
    <property type="protein sequence ID" value="MBP1839256.1"/>
    <property type="molecule type" value="Genomic_DNA"/>
</dbReference>
<keyword evidence="2 4" id="KW-0326">Glycosidase</keyword>
<dbReference type="CDD" id="cd11340">
    <property type="entry name" value="AmyAc_bac_CMD_like_3"/>
    <property type="match status" value="1"/>
</dbReference>
<dbReference type="SUPFAM" id="SSF51011">
    <property type="entry name" value="Glycosyl hydrolase domain"/>
    <property type="match status" value="1"/>
</dbReference>
<dbReference type="InterPro" id="IPR013783">
    <property type="entry name" value="Ig-like_fold"/>
</dbReference>
<protein>
    <submittedName>
        <fullName evidence="4">Glycosidase</fullName>
    </submittedName>
</protein>
<organism evidence="4 6">
    <name type="scientific">Formosa algae</name>
    <dbReference type="NCBI Taxonomy" id="225843"/>
    <lineage>
        <taxon>Bacteria</taxon>
        <taxon>Pseudomonadati</taxon>
        <taxon>Bacteroidota</taxon>
        <taxon>Flavobacteriia</taxon>
        <taxon>Flavobacteriales</taxon>
        <taxon>Flavobacteriaceae</taxon>
        <taxon>Formosa</taxon>
    </lineage>
</organism>
<dbReference type="Pfam" id="PF09087">
    <property type="entry name" value="Cyc-maltodext_N"/>
    <property type="match status" value="1"/>
</dbReference>
<dbReference type="Pfam" id="PF10438">
    <property type="entry name" value="Cyc-maltodext_C"/>
    <property type="match status" value="1"/>
</dbReference>
<dbReference type="PANTHER" id="PTHR10357">
    <property type="entry name" value="ALPHA-AMYLASE FAMILY MEMBER"/>
    <property type="match status" value="1"/>
</dbReference>
<dbReference type="Proteomes" id="UP001138672">
    <property type="component" value="Unassembled WGS sequence"/>
</dbReference>
<dbReference type="SMART" id="SM00642">
    <property type="entry name" value="Aamy"/>
    <property type="match status" value="1"/>
</dbReference>
<dbReference type="RefSeq" id="WP_057782778.1">
    <property type="nucleotide sequence ID" value="NZ_JAGGJQ010000002.1"/>
</dbReference>
<evidence type="ECO:0000256" key="1">
    <source>
        <dbReference type="ARBA" id="ARBA00022801"/>
    </source>
</evidence>
<dbReference type="OrthoDB" id="9805159at2"/>
<evidence type="ECO:0000313" key="5">
    <source>
        <dbReference type="EMBL" id="MDQ0334033.1"/>
    </source>
</evidence>
<dbReference type="GO" id="GO:0016798">
    <property type="term" value="F:hydrolase activity, acting on glycosyl bonds"/>
    <property type="evidence" value="ECO:0007669"/>
    <property type="project" value="UniProtKB-KW"/>
</dbReference>
<gene>
    <name evidence="4" type="ORF">J2Z56_001162</name>
    <name evidence="5" type="ORF">J2Z57_000455</name>
</gene>
<dbReference type="InterPro" id="IPR013780">
    <property type="entry name" value="Glyco_hydro_b"/>
</dbReference>
<evidence type="ECO:0000256" key="2">
    <source>
        <dbReference type="ARBA" id="ARBA00023295"/>
    </source>
</evidence>
<dbReference type="Proteomes" id="UP001231587">
    <property type="component" value="Unassembled WGS sequence"/>
</dbReference>
<dbReference type="GO" id="GO:0005975">
    <property type="term" value="P:carbohydrate metabolic process"/>
    <property type="evidence" value="ECO:0007669"/>
    <property type="project" value="InterPro"/>
</dbReference>
<evidence type="ECO:0000313" key="6">
    <source>
        <dbReference type="Proteomes" id="UP001138672"/>
    </source>
</evidence>
<feature type="domain" description="Glycosyl hydrolase family 13 catalytic" evidence="3">
    <location>
        <begin position="137"/>
        <end position="542"/>
    </location>
</feature>
<dbReference type="InterPro" id="IPR015171">
    <property type="entry name" value="Cyc-maltodext_N"/>
</dbReference>
<evidence type="ECO:0000259" key="3">
    <source>
        <dbReference type="SMART" id="SM00642"/>
    </source>
</evidence>
<dbReference type="Gene3D" id="3.20.20.80">
    <property type="entry name" value="Glycosidases"/>
    <property type="match status" value="1"/>
</dbReference>
<sequence length="633" mass="72473">MTVFKNRKSPNKSGLLFFGLLVFNLTLHAQITRVEPPNWWVGFKNTELQLLVHATAVGNAIPNINYPGVTILNVHQAKSPNYLFIDLNIDASTKPGVIDLRFQMEDGSVLTYNYELKSRVKKAEAYVGFNSSDAMYLITPDRFANGNSKNDSYTNLNETGTDRADDYARHGGDIQGIINHLDYIQDLGFTSIWPTPLLTNNMSSSSYHGYAITDFYQVDPRFGTLEDYKALARDMDKRGLKLIMDMVANHCGSLHWWMEDLPFEDWINQQQAFESQTDLKNSNHRRTANQDLYASKIDKKEMTEGWFVPSMPDLNQTNPFMAKYIIQNNIWWIETLGLSGIRQDTYPYSDKYFMSYWAKSIMDEYPNFSIVGEEWSTNPLLVRYWQSGTPNKEGYESYLTSTMDFPMQEHIVSALNEAEGWDTGFVKMYEGLAMDFAYTKPEAILIFPDNHDMDRVFTQLHENVANTKMAFSYMCLMPRILQMYYGTEILMQNSSKPDNHGLIRSDFPGGWKGDSVNAFSGEGLTTSEIEMQDFVRKIINYRKQSQAIHKGKTIHFAPEQGVYVLARLEGEETVVLILNKNENENELNLNVSRFEELGLTGQTLKNIITGEMVTWNQSLKLTNPGPVLLTTKL</sequence>
<keyword evidence="7" id="KW-1185">Reference proteome</keyword>
<keyword evidence="1" id="KW-0378">Hydrolase</keyword>
<dbReference type="EMBL" id="JAUSUU010000001">
    <property type="protein sequence ID" value="MDQ0334033.1"/>
    <property type="molecule type" value="Genomic_DNA"/>
</dbReference>
<dbReference type="InterPro" id="IPR017853">
    <property type="entry name" value="GH"/>
</dbReference>
<dbReference type="InterPro" id="IPR019492">
    <property type="entry name" value="Cyclo-malto-dextrinase_C"/>
</dbReference>
<reference evidence="4" key="1">
    <citation type="submission" date="2021-03" db="EMBL/GenBank/DDBJ databases">
        <title>Genomic Encyclopedia of Type Strains, Phase IV (KMG-IV): sequencing the most valuable type-strain genomes for metagenomic binning, comparative biology and taxonomic classification.</title>
        <authorList>
            <person name="Goeker M."/>
        </authorList>
    </citation>
    <scope>NUCLEOTIDE SEQUENCE</scope>
    <source>
        <strain evidence="4">DSM 15523</strain>
        <strain evidence="5 7">DSM 16476</strain>
    </source>
</reference>
<comment type="caution">
    <text evidence="4">The sequence shown here is derived from an EMBL/GenBank/DDBJ whole genome shotgun (WGS) entry which is preliminary data.</text>
</comment>
<dbReference type="SUPFAM" id="SSF81296">
    <property type="entry name" value="E set domains"/>
    <property type="match status" value="1"/>
</dbReference>
<accession>A0A9X0YLR3</accession>
<dbReference type="AlphaFoldDB" id="A0A9X0YLR3"/>